<feature type="domain" description="Pirin C-terminal" evidence="6">
    <location>
        <begin position="172"/>
        <end position="267"/>
    </location>
</feature>
<comment type="similarity">
    <text evidence="1 3">Belongs to the pirin family.</text>
</comment>
<gene>
    <name evidence="7" type="ORF">EHW97_11560</name>
</gene>
<evidence type="ECO:0000313" key="7">
    <source>
        <dbReference type="EMBL" id="RQN03062.1"/>
    </source>
</evidence>
<dbReference type="Proteomes" id="UP000275225">
    <property type="component" value="Unassembled WGS sequence"/>
</dbReference>
<keyword evidence="8" id="KW-1185">Reference proteome</keyword>
<evidence type="ECO:0000259" key="6">
    <source>
        <dbReference type="Pfam" id="PF05726"/>
    </source>
</evidence>
<dbReference type="PANTHER" id="PTHR13903:SF8">
    <property type="entry name" value="PIRIN"/>
    <property type="match status" value="1"/>
</dbReference>
<dbReference type="RefSeq" id="WP_124237325.1">
    <property type="nucleotide sequence ID" value="NZ_JBHUFI010000013.1"/>
</dbReference>
<dbReference type="PANTHER" id="PTHR13903">
    <property type="entry name" value="PIRIN-RELATED"/>
    <property type="match status" value="1"/>
</dbReference>
<evidence type="ECO:0000259" key="5">
    <source>
        <dbReference type="Pfam" id="PF02678"/>
    </source>
</evidence>
<dbReference type="CDD" id="cd02909">
    <property type="entry name" value="cupin_pirin_N"/>
    <property type="match status" value="1"/>
</dbReference>
<dbReference type="InterPro" id="IPR003829">
    <property type="entry name" value="Pirin_N_dom"/>
</dbReference>
<dbReference type="Gene3D" id="2.60.120.10">
    <property type="entry name" value="Jelly Rolls"/>
    <property type="match status" value="2"/>
</dbReference>
<reference evidence="7 8" key="1">
    <citation type="submission" date="2018-11" db="EMBL/GenBank/DDBJ databases">
        <authorList>
            <person name="Li F."/>
        </authorList>
    </citation>
    <scope>NUCLEOTIDE SEQUENCE [LARGE SCALE GENOMIC DNA]</scope>
    <source>
        <strain evidence="7 8">YS17T</strain>
    </source>
</reference>
<dbReference type="PIRSF" id="PIRSF006232">
    <property type="entry name" value="Pirin"/>
    <property type="match status" value="1"/>
</dbReference>
<dbReference type="OrthoDB" id="321327at2"/>
<name>A0A3N6WDJ1_9ACTN</name>
<feature type="domain" description="Pirin N-terminal" evidence="5">
    <location>
        <begin position="22"/>
        <end position="119"/>
    </location>
</feature>
<protein>
    <submittedName>
        <fullName evidence="7">Pirin family protein</fullName>
    </submittedName>
</protein>
<dbReference type="InterPro" id="IPR012093">
    <property type="entry name" value="Pirin"/>
</dbReference>
<feature type="binding site" evidence="2">
    <location>
        <position position="55"/>
    </location>
    <ligand>
        <name>Fe cation</name>
        <dbReference type="ChEBI" id="CHEBI:24875"/>
    </ligand>
</feature>
<evidence type="ECO:0000256" key="2">
    <source>
        <dbReference type="PIRSR" id="PIRSR006232-1"/>
    </source>
</evidence>
<evidence type="ECO:0000256" key="1">
    <source>
        <dbReference type="ARBA" id="ARBA00008416"/>
    </source>
</evidence>
<dbReference type="Pfam" id="PF05726">
    <property type="entry name" value="Pirin_C"/>
    <property type="match status" value="1"/>
</dbReference>
<dbReference type="GO" id="GO:0046872">
    <property type="term" value="F:metal ion binding"/>
    <property type="evidence" value="ECO:0007669"/>
    <property type="project" value="UniProtKB-KW"/>
</dbReference>
<feature type="region of interest" description="Disordered" evidence="4">
    <location>
        <begin position="276"/>
        <end position="299"/>
    </location>
</feature>
<dbReference type="AlphaFoldDB" id="A0A3N6WDJ1"/>
<dbReference type="EMBL" id="RQJX01000015">
    <property type="protein sequence ID" value="RQN03062.1"/>
    <property type="molecule type" value="Genomic_DNA"/>
</dbReference>
<dbReference type="SUPFAM" id="SSF51182">
    <property type="entry name" value="RmlC-like cupins"/>
    <property type="match status" value="1"/>
</dbReference>
<comment type="cofactor">
    <cofactor evidence="2">
        <name>Fe cation</name>
        <dbReference type="ChEBI" id="CHEBI:24875"/>
    </cofactor>
    <text evidence="2">Binds 1 Fe cation per subunit.</text>
</comment>
<feature type="binding site" evidence="2">
    <location>
        <position position="57"/>
    </location>
    <ligand>
        <name>Fe cation</name>
        <dbReference type="ChEBI" id="CHEBI:24875"/>
    </ligand>
</feature>
<comment type="caution">
    <text evidence="7">The sequence shown here is derived from an EMBL/GenBank/DDBJ whole genome shotgun (WGS) entry which is preliminary data.</text>
</comment>
<sequence>MIGDYNVPAREVPLGGLRQLTVHRTLPSRGLPTIGPWCFVDHFGPTTATMTVLPHPHTGLQTVTWPITGRIRHRDSLGSDVVLEPGELNLMTSGDGVSHSEFSVVDDGPADMHGIQLWVALPDAARLGPAAFEHHPDLPRVVGQGWQATVLVGEFAGERSKATLFSPAIGAEVRLQPGSHRLPVSPAFEHGILAVDADLTVEGERVEHRSLRYLAPGRESVEVHADQSTIIMLLGGEPFEEELVMWWNFIGRTHEDVAQAREDWQAQAARFGHVDGHDGAIIPAPPMPDLRLRPRRRQM</sequence>
<keyword evidence="2" id="KW-0408">Iron</keyword>
<keyword evidence="2" id="KW-0479">Metal-binding</keyword>
<feature type="binding site" evidence="2">
    <location>
        <position position="99"/>
    </location>
    <ligand>
        <name>Fe cation</name>
        <dbReference type="ChEBI" id="CHEBI:24875"/>
    </ligand>
</feature>
<proteinExistence type="inferred from homology"/>
<dbReference type="InterPro" id="IPR011051">
    <property type="entry name" value="RmlC_Cupin_sf"/>
</dbReference>
<evidence type="ECO:0000256" key="4">
    <source>
        <dbReference type="SAM" id="MobiDB-lite"/>
    </source>
</evidence>
<dbReference type="Pfam" id="PF02678">
    <property type="entry name" value="Pirin"/>
    <property type="match status" value="1"/>
</dbReference>
<organism evidence="7 8">
    <name type="scientific">Aeromicrobium camelliae</name>
    <dbReference type="NCBI Taxonomy" id="1538144"/>
    <lineage>
        <taxon>Bacteria</taxon>
        <taxon>Bacillati</taxon>
        <taxon>Actinomycetota</taxon>
        <taxon>Actinomycetes</taxon>
        <taxon>Propionibacteriales</taxon>
        <taxon>Nocardioidaceae</taxon>
        <taxon>Aeromicrobium</taxon>
    </lineage>
</organism>
<accession>A0A3N6WDJ1</accession>
<evidence type="ECO:0000256" key="3">
    <source>
        <dbReference type="RuleBase" id="RU003457"/>
    </source>
</evidence>
<feature type="binding site" evidence="2">
    <location>
        <position position="101"/>
    </location>
    <ligand>
        <name>Fe cation</name>
        <dbReference type="ChEBI" id="CHEBI:24875"/>
    </ligand>
</feature>
<dbReference type="InterPro" id="IPR008778">
    <property type="entry name" value="Pirin_C_dom"/>
</dbReference>
<evidence type="ECO:0000313" key="8">
    <source>
        <dbReference type="Proteomes" id="UP000275225"/>
    </source>
</evidence>
<dbReference type="InterPro" id="IPR014710">
    <property type="entry name" value="RmlC-like_jellyroll"/>
</dbReference>